<reference evidence="6 7" key="1">
    <citation type="submission" date="2016-10" db="EMBL/GenBank/DDBJ databases">
        <authorList>
            <person name="de Groot N.N."/>
        </authorList>
    </citation>
    <scope>NUCLEOTIDE SEQUENCE [LARGE SCALE GENOMIC DNA]</scope>
    <source>
        <strain evidence="6 7">DSM 16195</strain>
    </source>
</reference>
<evidence type="ECO:0000256" key="1">
    <source>
        <dbReference type="ARBA" id="ARBA00001933"/>
    </source>
</evidence>
<dbReference type="AlphaFoldDB" id="A0A1G7C9P5"/>
<dbReference type="NCBIfam" id="TIGR03945">
    <property type="entry name" value="PLP_SbnA_fam"/>
    <property type="match status" value="1"/>
</dbReference>
<name>A0A1G7C9P5_9FLAO</name>
<dbReference type="SUPFAM" id="SSF53686">
    <property type="entry name" value="Tryptophan synthase beta subunit-like PLP-dependent enzymes"/>
    <property type="match status" value="1"/>
</dbReference>
<dbReference type="InterPro" id="IPR036052">
    <property type="entry name" value="TrpB-like_PALP_sf"/>
</dbReference>
<proteinExistence type="predicted"/>
<evidence type="ECO:0000256" key="3">
    <source>
        <dbReference type="ARBA" id="ARBA00022679"/>
    </source>
</evidence>
<evidence type="ECO:0000256" key="2">
    <source>
        <dbReference type="ARBA" id="ARBA00011738"/>
    </source>
</evidence>
<dbReference type="Gene3D" id="3.40.50.1100">
    <property type="match status" value="2"/>
</dbReference>
<dbReference type="CDD" id="cd01561">
    <property type="entry name" value="CBS_like"/>
    <property type="match status" value="1"/>
</dbReference>
<dbReference type="PANTHER" id="PTHR10314">
    <property type="entry name" value="CYSTATHIONINE BETA-SYNTHASE"/>
    <property type="match status" value="1"/>
</dbReference>
<dbReference type="InterPro" id="IPR050214">
    <property type="entry name" value="Cys_Synth/Cystath_Beta-Synth"/>
</dbReference>
<dbReference type="GO" id="GO:0016740">
    <property type="term" value="F:transferase activity"/>
    <property type="evidence" value="ECO:0007669"/>
    <property type="project" value="UniProtKB-KW"/>
</dbReference>
<evidence type="ECO:0000313" key="7">
    <source>
        <dbReference type="Proteomes" id="UP000199321"/>
    </source>
</evidence>
<dbReference type="GO" id="GO:1901605">
    <property type="term" value="P:alpha-amino acid metabolic process"/>
    <property type="evidence" value="ECO:0007669"/>
    <property type="project" value="UniProtKB-ARBA"/>
</dbReference>
<dbReference type="RefSeq" id="WP_093139582.1">
    <property type="nucleotide sequence ID" value="NZ_BMWO01000001.1"/>
</dbReference>
<feature type="domain" description="Tryptophan synthase beta chain-like PALP" evidence="5">
    <location>
        <begin position="16"/>
        <end position="304"/>
    </location>
</feature>
<comment type="subunit">
    <text evidence="2">Homodimer.</text>
</comment>
<dbReference type="InterPro" id="IPR001926">
    <property type="entry name" value="TrpB-like_PALP"/>
</dbReference>
<keyword evidence="3" id="KW-0808">Transferase</keyword>
<organism evidence="6 7">
    <name type="scientific">Ulvibacter litoralis</name>
    <dbReference type="NCBI Taxonomy" id="227084"/>
    <lineage>
        <taxon>Bacteria</taxon>
        <taxon>Pseudomonadati</taxon>
        <taxon>Bacteroidota</taxon>
        <taxon>Flavobacteriia</taxon>
        <taxon>Flavobacteriales</taxon>
        <taxon>Flavobacteriaceae</taxon>
        <taxon>Ulvibacter</taxon>
    </lineage>
</organism>
<keyword evidence="7" id="KW-1185">Reference proteome</keyword>
<protein>
    <submittedName>
        <fullName evidence="6">Cysteine synthase A</fullName>
    </submittedName>
</protein>
<comment type="cofactor">
    <cofactor evidence="1">
        <name>pyridoxal 5'-phosphate</name>
        <dbReference type="ChEBI" id="CHEBI:597326"/>
    </cofactor>
</comment>
<dbReference type="OrthoDB" id="9808024at2"/>
<accession>A0A1G7C9P5</accession>
<dbReference type="STRING" id="227084.SAMN05421855_101262"/>
<dbReference type="Proteomes" id="UP000199321">
    <property type="component" value="Unassembled WGS sequence"/>
</dbReference>
<evidence type="ECO:0000259" key="5">
    <source>
        <dbReference type="Pfam" id="PF00291"/>
    </source>
</evidence>
<dbReference type="EMBL" id="FNBA01000001">
    <property type="protein sequence ID" value="SDE36027.1"/>
    <property type="molecule type" value="Genomic_DNA"/>
</dbReference>
<dbReference type="InterPro" id="IPR023927">
    <property type="entry name" value="SbnA"/>
</dbReference>
<evidence type="ECO:0000313" key="6">
    <source>
        <dbReference type="EMBL" id="SDE36027.1"/>
    </source>
</evidence>
<evidence type="ECO:0000256" key="4">
    <source>
        <dbReference type="ARBA" id="ARBA00022898"/>
    </source>
</evidence>
<keyword evidence="4" id="KW-0663">Pyridoxal phosphate</keyword>
<dbReference type="Pfam" id="PF00291">
    <property type="entry name" value="PALP"/>
    <property type="match status" value="1"/>
</dbReference>
<gene>
    <name evidence="6" type="ORF">SAMN05421855_101262</name>
</gene>
<sequence length="334" mass="36655">MLPTVKTKTSTPCASILDAIGNTPLVSLSQTFKAYNFNVLGKLEAANPSGSLKDRTSLSILREAMLLGLVKRGDTIIESSSGNMALGLAQACLYYKLRLIVVVDPKLNAQTEKLLLAYGVTIDYVTKPHPEDGYLGARLCRVKELLDKIPNSFWTNQYENPKNPETYLVTMDEIYNALDAPLDYLFVAVSTCGTLMGCAEYIQRNGLPTKLIAVDAVGSVLFGNEKSNRLIPGHGSSVKSHFLRKEFVYDSVKVTDLDCVEGCWNLLHSEGILAGGSSGGAISAIKKYARNIPKNSTCGMMISDRGERYIDTIYNKNWILDNFEVSNPSFLKND</sequence>